<feature type="compositionally biased region" description="Basic and acidic residues" evidence="1">
    <location>
        <begin position="54"/>
        <end position="63"/>
    </location>
</feature>
<name>A0ABN7RSU4_OIKDI</name>
<evidence type="ECO:0000313" key="2">
    <source>
        <dbReference type="EMBL" id="CAG5085294.1"/>
    </source>
</evidence>
<feature type="region of interest" description="Disordered" evidence="1">
    <location>
        <begin position="89"/>
        <end position="110"/>
    </location>
</feature>
<sequence>MDVLVSLMDKIAVYLAQQIQRIHHEAAQAEEMSCFQQCITAGFPRSRKISPKRRKEEKSEHHFHPPSPSNQGRRLSENYPYHSAAESYHNYPQSNIHPPRRSSDGESLMNSFNGSLHSSFGRKFPPLAPRKIFSRKESPVTVIDGSSTRRAIQEWQQPPKYSTYQSVGTGYLKRATMTFFKRTFRTSKNLIISSIKKDLVWI</sequence>
<gene>
    <name evidence="2" type="ORF">OKIOD_LOCUS2417</name>
</gene>
<organism evidence="2 3">
    <name type="scientific">Oikopleura dioica</name>
    <name type="common">Tunicate</name>
    <dbReference type="NCBI Taxonomy" id="34765"/>
    <lineage>
        <taxon>Eukaryota</taxon>
        <taxon>Metazoa</taxon>
        <taxon>Chordata</taxon>
        <taxon>Tunicata</taxon>
        <taxon>Appendicularia</taxon>
        <taxon>Copelata</taxon>
        <taxon>Oikopleuridae</taxon>
        <taxon>Oikopleura</taxon>
    </lineage>
</organism>
<dbReference type="EMBL" id="OU015568">
    <property type="protein sequence ID" value="CAG5085294.1"/>
    <property type="molecule type" value="Genomic_DNA"/>
</dbReference>
<proteinExistence type="predicted"/>
<protein>
    <submittedName>
        <fullName evidence="2">Oidioi.mRNA.OKI2018_I69.PAR.g10859.t1.cds</fullName>
    </submittedName>
</protein>
<accession>A0ABN7RSU4</accession>
<keyword evidence="3" id="KW-1185">Reference proteome</keyword>
<feature type="region of interest" description="Disordered" evidence="1">
    <location>
        <begin position="46"/>
        <end position="76"/>
    </location>
</feature>
<evidence type="ECO:0000313" key="3">
    <source>
        <dbReference type="Proteomes" id="UP001158576"/>
    </source>
</evidence>
<reference evidence="2 3" key="1">
    <citation type="submission" date="2021-04" db="EMBL/GenBank/DDBJ databases">
        <authorList>
            <person name="Bliznina A."/>
        </authorList>
    </citation>
    <scope>NUCLEOTIDE SEQUENCE [LARGE SCALE GENOMIC DNA]</scope>
</reference>
<dbReference type="Proteomes" id="UP001158576">
    <property type="component" value="Chromosome PAR"/>
</dbReference>
<evidence type="ECO:0000256" key="1">
    <source>
        <dbReference type="SAM" id="MobiDB-lite"/>
    </source>
</evidence>